<evidence type="ECO:0000256" key="3">
    <source>
        <dbReference type="ARBA" id="ARBA00023163"/>
    </source>
</evidence>
<evidence type="ECO:0000313" key="6">
    <source>
        <dbReference type="EMBL" id="MFC4374770.1"/>
    </source>
</evidence>
<dbReference type="Pfam" id="PF00440">
    <property type="entry name" value="TetR_N"/>
    <property type="match status" value="1"/>
</dbReference>
<gene>
    <name evidence="6" type="ORF">ACFO5K_11735</name>
</gene>
<keyword evidence="7" id="KW-1185">Reference proteome</keyword>
<dbReference type="Proteomes" id="UP001595844">
    <property type="component" value="Unassembled WGS sequence"/>
</dbReference>
<organism evidence="6 7">
    <name type="scientific">Nocardia halotolerans</name>
    <dbReference type="NCBI Taxonomy" id="1755878"/>
    <lineage>
        <taxon>Bacteria</taxon>
        <taxon>Bacillati</taxon>
        <taxon>Actinomycetota</taxon>
        <taxon>Actinomycetes</taxon>
        <taxon>Mycobacteriales</taxon>
        <taxon>Nocardiaceae</taxon>
        <taxon>Nocardia</taxon>
    </lineage>
</organism>
<evidence type="ECO:0000313" key="7">
    <source>
        <dbReference type="Proteomes" id="UP001595844"/>
    </source>
</evidence>
<dbReference type="PANTHER" id="PTHR30055">
    <property type="entry name" value="HTH-TYPE TRANSCRIPTIONAL REGULATOR RUTR"/>
    <property type="match status" value="1"/>
</dbReference>
<keyword evidence="1" id="KW-0805">Transcription regulation</keyword>
<accession>A0ABV8VI85</accession>
<dbReference type="InterPro" id="IPR001647">
    <property type="entry name" value="HTH_TetR"/>
</dbReference>
<comment type="caution">
    <text evidence="6">The sequence shown here is derived from an EMBL/GenBank/DDBJ whole genome shotgun (WGS) entry which is preliminary data.</text>
</comment>
<evidence type="ECO:0000259" key="5">
    <source>
        <dbReference type="PROSITE" id="PS50977"/>
    </source>
</evidence>
<dbReference type="SUPFAM" id="SSF46689">
    <property type="entry name" value="Homeodomain-like"/>
    <property type="match status" value="1"/>
</dbReference>
<name>A0ABV8VI85_9NOCA</name>
<dbReference type="EMBL" id="JBHSDL010000014">
    <property type="protein sequence ID" value="MFC4374770.1"/>
    <property type="molecule type" value="Genomic_DNA"/>
</dbReference>
<dbReference type="RefSeq" id="WP_378560345.1">
    <property type="nucleotide sequence ID" value="NZ_JBHSDL010000014.1"/>
</dbReference>
<feature type="domain" description="HTH tetR-type" evidence="5">
    <location>
        <begin position="11"/>
        <end position="71"/>
    </location>
</feature>
<protein>
    <submittedName>
        <fullName evidence="6">TetR/AcrR family transcriptional regulator</fullName>
    </submittedName>
</protein>
<proteinExistence type="predicted"/>
<evidence type="ECO:0000256" key="2">
    <source>
        <dbReference type="ARBA" id="ARBA00023125"/>
    </source>
</evidence>
<keyword evidence="2 4" id="KW-0238">DNA-binding</keyword>
<dbReference type="PROSITE" id="PS01081">
    <property type="entry name" value="HTH_TETR_1"/>
    <property type="match status" value="1"/>
</dbReference>
<dbReference type="PRINTS" id="PR00455">
    <property type="entry name" value="HTHTETR"/>
</dbReference>
<dbReference type="PANTHER" id="PTHR30055:SF234">
    <property type="entry name" value="HTH-TYPE TRANSCRIPTIONAL REGULATOR BETI"/>
    <property type="match status" value="1"/>
</dbReference>
<feature type="DNA-binding region" description="H-T-H motif" evidence="4">
    <location>
        <begin position="34"/>
        <end position="53"/>
    </location>
</feature>
<dbReference type="InterPro" id="IPR009057">
    <property type="entry name" value="Homeodomain-like_sf"/>
</dbReference>
<sequence length="213" mass="23296">MAEVRRQERGRRRIEQILQAAARVFAERGYENATTNAIAAAAGISPGSLYQYFRNKDELAAALAELYRERLIAFRATFDTDVGPADLDALLDRILGPLVEFNLANPGFKALFARTDMPTAMREAVAPAHQAIHQQVEALVGALFPDITAKQRTRTAAVAIQTLRGMMPMIIDAPDDERPALVAELRLVLRSYLLARAGRTEAPGQVNPAEDAG</sequence>
<reference evidence="7" key="1">
    <citation type="journal article" date="2019" name="Int. J. Syst. Evol. Microbiol.">
        <title>The Global Catalogue of Microorganisms (GCM) 10K type strain sequencing project: providing services to taxonomists for standard genome sequencing and annotation.</title>
        <authorList>
            <consortium name="The Broad Institute Genomics Platform"/>
            <consortium name="The Broad Institute Genome Sequencing Center for Infectious Disease"/>
            <person name="Wu L."/>
            <person name="Ma J."/>
        </authorList>
    </citation>
    <scope>NUCLEOTIDE SEQUENCE [LARGE SCALE GENOMIC DNA]</scope>
    <source>
        <strain evidence="7">IBRC-M 10490</strain>
    </source>
</reference>
<dbReference type="Pfam" id="PF17918">
    <property type="entry name" value="TetR_C_15"/>
    <property type="match status" value="1"/>
</dbReference>
<dbReference type="PROSITE" id="PS50977">
    <property type="entry name" value="HTH_TETR_2"/>
    <property type="match status" value="1"/>
</dbReference>
<evidence type="ECO:0000256" key="4">
    <source>
        <dbReference type="PROSITE-ProRule" id="PRU00335"/>
    </source>
</evidence>
<keyword evidence="3" id="KW-0804">Transcription</keyword>
<evidence type="ECO:0000256" key="1">
    <source>
        <dbReference type="ARBA" id="ARBA00023015"/>
    </source>
</evidence>
<dbReference type="InterPro" id="IPR023772">
    <property type="entry name" value="DNA-bd_HTH_TetR-type_CS"/>
</dbReference>
<dbReference type="Gene3D" id="1.10.357.10">
    <property type="entry name" value="Tetracycline Repressor, domain 2"/>
    <property type="match status" value="1"/>
</dbReference>
<dbReference type="InterPro" id="IPR041669">
    <property type="entry name" value="TetR_C_15"/>
</dbReference>
<dbReference type="InterPro" id="IPR050109">
    <property type="entry name" value="HTH-type_TetR-like_transc_reg"/>
</dbReference>